<protein>
    <submittedName>
        <fullName evidence="1">Uncharacterized protein</fullName>
    </submittedName>
</protein>
<name>A0A4D6L126_VIGUN</name>
<evidence type="ECO:0000313" key="1">
    <source>
        <dbReference type="EMBL" id="QCD82191.1"/>
    </source>
</evidence>
<gene>
    <name evidence="1" type="ORF">DEO72_LG2g2526</name>
</gene>
<keyword evidence="2" id="KW-1185">Reference proteome</keyword>
<proteinExistence type="predicted"/>
<reference evidence="1 2" key="1">
    <citation type="submission" date="2019-04" db="EMBL/GenBank/DDBJ databases">
        <title>An improved genome assembly and genetic linkage map for asparagus bean, Vigna unguiculata ssp. sesquipedialis.</title>
        <authorList>
            <person name="Xia Q."/>
            <person name="Zhang R."/>
            <person name="Dong Y."/>
        </authorList>
    </citation>
    <scope>NUCLEOTIDE SEQUENCE [LARGE SCALE GENOMIC DNA]</scope>
    <source>
        <tissue evidence="1">Leaf</tissue>
    </source>
</reference>
<organism evidence="1 2">
    <name type="scientific">Vigna unguiculata</name>
    <name type="common">Cowpea</name>
    <dbReference type="NCBI Taxonomy" id="3917"/>
    <lineage>
        <taxon>Eukaryota</taxon>
        <taxon>Viridiplantae</taxon>
        <taxon>Streptophyta</taxon>
        <taxon>Embryophyta</taxon>
        <taxon>Tracheophyta</taxon>
        <taxon>Spermatophyta</taxon>
        <taxon>Magnoliopsida</taxon>
        <taxon>eudicotyledons</taxon>
        <taxon>Gunneridae</taxon>
        <taxon>Pentapetalae</taxon>
        <taxon>rosids</taxon>
        <taxon>fabids</taxon>
        <taxon>Fabales</taxon>
        <taxon>Fabaceae</taxon>
        <taxon>Papilionoideae</taxon>
        <taxon>50 kb inversion clade</taxon>
        <taxon>NPAAA clade</taxon>
        <taxon>indigoferoid/millettioid clade</taxon>
        <taxon>Phaseoleae</taxon>
        <taxon>Vigna</taxon>
    </lineage>
</organism>
<evidence type="ECO:0000313" key="2">
    <source>
        <dbReference type="Proteomes" id="UP000501690"/>
    </source>
</evidence>
<dbReference type="Proteomes" id="UP000501690">
    <property type="component" value="Linkage Group LG2"/>
</dbReference>
<sequence>MTRRWKSYIWDYGKQVYLGEVAIRGFVLDYVFHLSLSSTRGSGRRRNKVKAVEAGAVPVIVELLLEYRERKPCEMNWRQNLALSLQLVSVESNDVIYLHK</sequence>
<dbReference type="EMBL" id="CP039346">
    <property type="protein sequence ID" value="QCD82191.1"/>
    <property type="molecule type" value="Genomic_DNA"/>
</dbReference>
<dbReference type="AlphaFoldDB" id="A0A4D6L126"/>
<accession>A0A4D6L126</accession>